<gene>
    <name evidence="1" type="ORF">Acr_00g0077000</name>
</gene>
<protein>
    <submittedName>
        <fullName evidence="1">Uncharacterized protein</fullName>
    </submittedName>
</protein>
<comment type="caution">
    <text evidence="1">The sequence shown here is derived from an EMBL/GenBank/DDBJ whole genome shotgun (WGS) entry which is preliminary data.</text>
</comment>
<dbReference type="Proteomes" id="UP000585474">
    <property type="component" value="Unassembled WGS sequence"/>
</dbReference>
<proteinExistence type="predicted"/>
<sequence length="94" mass="10202">MNGKISDGASSEGSHVTWHWRHSFSVGMTSVGHNRLTPARLTSLVVIGLTSTDDITEMSGLMGSSLRVDLTRLLQTALGEDYDGVLDFVELRIP</sequence>
<dbReference type="EMBL" id="BJWL01000387">
    <property type="protein sequence ID" value="GFS41909.1"/>
    <property type="molecule type" value="Genomic_DNA"/>
</dbReference>
<dbReference type="AlphaFoldDB" id="A0A7J0DT54"/>
<accession>A0A7J0DT54</accession>
<reference evidence="2" key="1">
    <citation type="submission" date="2019-07" db="EMBL/GenBank/DDBJ databases">
        <title>De Novo Assembly of kiwifruit Actinidia rufa.</title>
        <authorList>
            <person name="Sugita-Konishi S."/>
            <person name="Sato K."/>
            <person name="Mori E."/>
            <person name="Abe Y."/>
            <person name="Kisaki G."/>
            <person name="Hamano K."/>
            <person name="Suezawa K."/>
            <person name="Otani M."/>
            <person name="Fukuda T."/>
            <person name="Manabe T."/>
            <person name="Gomi K."/>
            <person name="Tabuchi M."/>
            <person name="Akimitsu K."/>
            <person name="Kataoka I."/>
        </authorList>
    </citation>
    <scope>NUCLEOTIDE SEQUENCE [LARGE SCALE GENOMIC DNA]</scope>
    <source>
        <strain evidence="2">cv. Fuchu</strain>
    </source>
</reference>
<name>A0A7J0DT54_9ERIC</name>
<evidence type="ECO:0000313" key="2">
    <source>
        <dbReference type="Proteomes" id="UP000585474"/>
    </source>
</evidence>
<evidence type="ECO:0000313" key="1">
    <source>
        <dbReference type="EMBL" id="GFS41909.1"/>
    </source>
</evidence>
<organism evidence="1 2">
    <name type="scientific">Actinidia rufa</name>
    <dbReference type="NCBI Taxonomy" id="165716"/>
    <lineage>
        <taxon>Eukaryota</taxon>
        <taxon>Viridiplantae</taxon>
        <taxon>Streptophyta</taxon>
        <taxon>Embryophyta</taxon>
        <taxon>Tracheophyta</taxon>
        <taxon>Spermatophyta</taxon>
        <taxon>Magnoliopsida</taxon>
        <taxon>eudicotyledons</taxon>
        <taxon>Gunneridae</taxon>
        <taxon>Pentapetalae</taxon>
        <taxon>asterids</taxon>
        <taxon>Ericales</taxon>
        <taxon>Actinidiaceae</taxon>
        <taxon>Actinidia</taxon>
    </lineage>
</organism>
<keyword evidence="2" id="KW-1185">Reference proteome</keyword>